<dbReference type="InterPro" id="IPR010987">
    <property type="entry name" value="Glutathione-S-Trfase_C-like"/>
</dbReference>
<dbReference type="SFLD" id="SFLDS00019">
    <property type="entry name" value="Glutathione_Transferase_(cytos"/>
    <property type="match status" value="1"/>
</dbReference>
<name>A0A194W9D3_CYTMA</name>
<dbReference type="InterPro" id="IPR004046">
    <property type="entry name" value="GST_C"/>
</dbReference>
<dbReference type="SUPFAM" id="SSF52833">
    <property type="entry name" value="Thioredoxin-like"/>
    <property type="match status" value="1"/>
</dbReference>
<evidence type="ECO:0000259" key="3">
    <source>
        <dbReference type="PROSITE" id="PS50404"/>
    </source>
</evidence>
<dbReference type="SFLD" id="SFLDG01151">
    <property type="entry name" value="Main.2:_Nu-like"/>
    <property type="match status" value="1"/>
</dbReference>
<dbReference type="Pfam" id="PF02798">
    <property type="entry name" value="GST_N"/>
    <property type="match status" value="1"/>
</dbReference>
<dbReference type="InterPro" id="IPR036282">
    <property type="entry name" value="Glutathione-S-Trfase_C_sf"/>
</dbReference>
<dbReference type="SMR" id="A0A194W9D3"/>
<dbReference type="Proteomes" id="UP000078559">
    <property type="component" value="Chromosome 9"/>
</dbReference>
<protein>
    <submittedName>
        <fullName evidence="5">Glutathione S-transferase 1</fullName>
    </submittedName>
</protein>
<accession>A0A194W9D3</accession>
<evidence type="ECO:0000313" key="6">
    <source>
        <dbReference type="Proteomes" id="UP000078559"/>
    </source>
</evidence>
<reference evidence="5" key="1">
    <citation type="submission" date="2014-12" db="EMBL/GenBank/DDBJ databases">
        <title>Genome Sequence of Valsa Canker Pathogens Uncovers a Specific Adaption of Colonization on Woody Bark.</title>
        <authorList>
            <person name="Yin Z."/>
            <person name="Liu H."/>
            <person name="Gao X."/>
            <person name="Li Z."/>
            <person name="Song N."/>
            <person name="Ke X."/>
            <person name="Dai Q."/>
            <person name="Wu Y."/>
            <person name="Sun Y."/>
            <person name="Xu J.-R."/>
            <person name="Kang Z.K."/>
            <person name="Wang L."/>
            <person name="Huang L."/>
        </authorList>
    </citation>
    <scope>NUCLEOTIDE SEQUENCE [LARGE SCALE GENOMIC DNA]</scope>
    <source>
        <strain evidence="5">03-8</strain>
    </source>
</reference>
<evidence type="ECO:0000256" key="1">
    <source>
        <dbReference type="ARBA" id="ARBA00007409"/>
    </source>
</evidence>
<evidence type="ECO:0000256" key="2">
    <source>
        <dbReference type="RuleBase" id="RU003494"/>
    </source>
</evidence>
<gene>
    <name evidence="5" type="ORF">VM1G_08519</name>
</gene>
<dbReference type="CDD" id="cd03048">
    <property type="entry name" value="GST_N_Ure2p_like"/>
    <property type="match status" value="1"/>
</dbReference>
<dbReference type="InterPro" id="IPR036249">
    <property type="entry name" value="Thioredoxin-like_sf"/>
</dbReference>
<dbReference type="PROSITE" id="PS50404">
    <property type="entry name" value="GST_NTER"/>
    <property type="match status" value="1"/>
</dbReference>
<proteinExistence type="inferred from homology"/>
<dbReference type="PROSITE" id="PS50405">
    <property type="entry name" value="GST_CTER"/>
    <property type="match status" value="1"/>
</dbReference>
<sequence length="234" mass="26006">MSSSQLKPIKVYGKVGPNPPKVAMVLEELGLPHDIVHIEFADLKKPDFLAVNPNGRMPAIYDPNTDLTLWESGAIIEYLVERYDTAHKISFQPGTAEAAHAKQWLFFQMSGQGPYYGQAVWFKKYHPENLPSAFERYAKEIARVTGVLEGHLARQKEAGVGGADGPWLVGGKFSYADLAFLPWQSMVAIFASSEAYNADEFPLVSDWIARLRARPALKKVMDELYASMGLSKEG</sequence>
<dbReference type="PANTHER" id="PTHR44051:SF23">
    <property type="entry name" value="GLUTATHIONE S-TRANSFERASE-LIKE PROTEIN TPCF"/>
    <property type="match status" value="1"/>
</dbReference>
<dbReference type="PANTHER" id="PTHR44051">
    <property type="entry name" value="GLUTATHIONE S-TRANSFERASE-RELATED"/>
    <property type="match status" value="1"/>
</dbReference>
<comment type="similarity">
    <text evidence="1 2">Belongs to the GST superfamily.</text>
</comment>
<feature type="domain" description="GST C-terminal" evidence="4">
    <location>
        <begin position="94"/>
        <end position="234"/>
    </location>
</feature>
<dbReference type="InterPro" id="IPR004045">
    <property type="entry name" value="Glutathione_S-Trfase_N"/>
</dbReference>
<dbReference type="Pfam" id="PF00043">
    <property type="entry name" value="GST_C"/>
    <property type="match status" value="1"/>
</dbReference>
<evidence type="ECO:0000259" key="4">
    <source>
        <dbReference type="PROSITE" id="PS50405"/>
    </source>
</evidence>
<feature type="domain" description="GST N-terminal" evidence="3">
    <location>
        <begin position="6"/>
        <end position="87"/>
    </location>
</feature>
<dbReference type="EMBL" id="CM003106">
    <property type="protein sequence ID" value="KUI72907.1"/>
    <property type="molecule type" value="Genomic_DNA"/>
</dbReference>
<keyword evidence="6" id="KW-1185">Reference proteome</keyword>
<dbReference type="CDD" id="cd10293">
    <property type="entry name" value="GST_C_Ure2p"/>
    <property type="match status" value="1"/>
</dbReference>
<dbReference type="SUPFAM" id="SSF47616">
    <property type="entry name" value="GST C-terminal domain-like"/>
    <property type="match status" value="1"/>
</dbReference>
<dbReference type="OrthoDB" id="422574at2759"/>
<dbReference type="AlphaFoldDB" id="A0A194W9D3"/>
<evidence type="ECO:0000313" key="5">
    <source>
        <dbReference type="EMBL" id="KUI72907.1"/>
    </source>
</evidence>
<dbReference type="Gene3D" id="1.20.1050.130">
    <property type="match status" value="1"/>
</dbReference>
<dbReference type="InterPro" id="IPR040079">
    <property type="entry name" value="Glutathione_S-Trfase"/>
</dbReference>
<dbReference type="SFLD" id="SFLDG00358">
    <property type="entry name" value="Main_(cytGST)"/>
    <property type="match status" value="1"/>
</dbReference>
<organism evidence="5 6">
    <name type="scientific">Cytospora mali</name>
    <name type="common">Apple Valsa canker fungus</name>
    <name type="synonym">Valsa mali</name>
    <dbReference type="NCBI Taxonomy" id="578113"/>
    <lineage>
        <taxon>Eukaryota</taxon>
        <taxon>Fungi</taxon>
        <taxon>Dikarya</taxon>
        <taxon>Ascomycota</taxon>
        <taxon>Pezizomycotina</taxon>
        <taxon>Sordariomycetes</taxon>
        <taxon>Sordariomycetidae</taxon>
        <taxon>Diaporthales</taxon>
        <taxon>Cytosporaceae</taxon>
        <taxon>Cytospora</taxon>
    </lineage>
</organism>